<evidence type="ECO:0000313" key="1">
    <source>
        <dbReference type="EMBL" id="EHR52038.1"/>
    </source>
</evidence>
<dbReference type="Proteomes" id="UP000004926">
    <property type="component" value="Chromosome"/>
</dbReference>
<dbReference type="AlphaFoldDB" id="H5X1W9"/>
<evidence type="ECO:0000313" key="2">
    <source>
        <dbReference type="Proteomes" id="UP000004926"/>
    </source>
</evidence>
<reference evidence="1 2" key="1">
    <citation type="journal article" date="2012" name="Stand. Genomic Sci.">
        <title>Genome sequence of the ocean sediment bacterium Saccharomonospora marina type strain (XMU15(T)).</title>
        <authorList>
            <person name="Klenk H.P."/>
            <person name="Lu M."/>
            <person name="Lucas S."/>
            <person name="Lapidus A."/>
            <person name="Copeland A."/>
            <person name="Pitluck S."/>
            <person name="Goodwin L.A."/>
            <person name="Han C."/>
            <person name="Tapia R."/>
            <person name="Brambilla E.M."/>
            <person name="Potter G."/>
            <person name="Land M."/>
            <person name="Ivanova N."/>
            <person name="Rohde M."/>
            <person name="Goker M."/>
            <person name="Detter J.C."/>
            <person name="Li W.J."/>
            <person name="Kyrpides N.C."/>
            <person name="Woyke T."/>
        </authorList>
    </citation>
    <scope>NUCLEOTIDE SEQUENCE [LARGE SCALE GENOMIC DNA]</scope>
    <source>
        <strain evidence="1 2">XMU15</strain>
    </source>
</reference>
<protein>
    <submittedName>
        <fullName evidence="1">Uncharacterized protein</fullName>
    </submittedName>
</protein>
<gene>
    <name evidence="1" type="ORF">SacmaDRAFT_3835</name>
</gene>
<dbReference type="EMBL" id="CM001439">
    <property type="protein sequence ID" value="EHR52038.1"/>
    <property type="molecule type" value="Genomic_DNA"/>
</dbReference>
<dbReference type="HOGENOM" id="CLU_1702983_0_0_11"/>
<accession>H5X1W9</accession>
<organism evidence="1 2">
    <name type="scientific">Saccharomonospora marina XMU15</name>
    <dbReference type="NCBI Taxonomy" id="882083"/>
    <lineage>
        <taxon>Bacteria</taxon>
        <taxon>Bacillati</taxon>
        <taxon>Actinomycetota</taxon>
        <taxon>Actinomycetes</taxon>
        <taxon>Pseudonocardiales</taxon>
        <taxon>Pseudonocardiaceae</taxon>
        <taxon>Saccharomonospora</taxon>
    </lineage>
</organism>
<proteinExistence type="predicted"/>
<sequence length="154" mass="16183">MIELSLLPAPDYDADADAGAESAPAAAIEHTYFVVLVRLNIDGQELLAFPGVYSDRRPLPALGFASQLLRTVSELGHGESGTVTLEDGGVLSIARDGDHLAVASSLAATRVTVLRSDLLGAARALARVACDYVLSVSPAMATHASWRDWCPEVP</sequence>
<keyword evidence="2" id="KW-1185">Reference proteome</keyword>
<name>H5X1W9_9PSEU</name>